<feature type="transmembrane region" description="Helical" evidence="1">
    <location>
        <begin position="7"/>
        <end position="27"/>
    </location>
</feature>
<evidence type="ECO:0000313" key="2">
    <source>
        <dbReference type="EMBL" id="OGD88471.1"/>
    </source>
</evidence>
<dbReference type="EMBL" id="MFBD01000028">
    <property type="protein sequence ID" value="OGD88471.1"/>
    <property type="molecule type" value="Genomic_DNA"/>
</dbReference>
<gene>
    <name evidence="2" type="ORF">A3D04_00995</name>
</gene>
<proteinExistence type="predicted"/>
<keyword evidence="1" id="KW-0472">Membrane</keyword>
<protein>
    <submittedName>
        <fullName evidence="2">Uncharacterized protein</fullName>
    </submittedName>
</protein>
<evidence type="ECO:0000256" key="1">
    <source>
        <dbReference type="SAM" id="Phobius"/>
    </source>
</evidence>
<evidence type="ECO:0000313" key="3">
    <source>
        <dbReference type="Proteomes" id="UP000177369"/>
    </source>
</evidence>
<organism evidence="2 3">
    <name type="scientific">Candidatus Curtissbacteria bacterium RIFCSPHIGHO2_02_FULL_40_16b</name>
    <dbReference type="NCBI Taxonomy" id="1797714"/>
    <lineage>
        <taxon>Bacteria</taxon>
        <taxon>Candidatus Curtissiibacteriota</taxon>
    </lineage>
</organism>
<dbReference type="AlphaFoldDB" id="A0A1F5G9C6"/>
<keyword evidence="1" id="KW-1133">Transmembrane helix</keyword>
<name>A0A1F5G9C6_9BACT</name>
<keyword evidence="1" id="KW-0812">Transmembrane</keyword>
<dbReference type="STRING" id="1797714.A3D04_00995"/>
<reference evidence="2 3" key="1">
    <citation type="journal article" date="2016" name="Nat. Commun.">
        <title>Thousands of microbial genomes shed light on interconnected biogeochemical processes in an aquifer system.</title>
        <authorList>
            <person name="Anantharaman K."/>
            <person name="Brown C.T."/>
            <person name="Hug L.A."/>
            <person name="Sharon I."/>
            <person name="Castelle C.J."/>
            <person name="Probst A.J."/>
            <person name="Thomas B.C."/>
            <person name="Singh A."/>
            <person name="Wilkins M.J."/>
            <person name="Karaoz U."/>
            <person name="Brodie E.L."/>
            <person name="Williams K.H."/>
            <person name="Hubbard S.S."/>
            <person name="Banfield J.F."/>
        </authorList>
    </citation>
    <scope>NUCLEOTIDE SEQUENCE [LARGE SCALE GENOMIC DNA]</scope>
</reference>
<comment type="caution">
    <text evidence="2">The sequence shown here is derived from an EMBL/GenBank/DDBJ whole genome shotgun (WGS) entry which is preliminary data.</text>
</comment>
<accession>A0A1F5G9C6</accession>
<sequence>MKNKGNATIIVVIIAILILGLIVVFAVRGLGLGTNLFSKPTGSGVGPEIPRDLQVEKLNSLSNSDEVDAIEQDINATNLDDIDEDLSIVVDEGLKSL</sequence>
<dbReference type="Proteomes" id="UP000177369">
    <property type="component" value="Unassembled WGS sequence"/>
</dbReference>